<dbReference type="InterPro" id="IPR051012">
    <property type="entry name" value="CellSynth/LPSAsmb/PSIAsmb"/>
</dbReference>
<dbReference type="SMART" id="SM00028">
    <property type="entry name" value="TPR"/>
    <property type="match status" value="4"/>
</dbReference>
<dbReference type="InterPro" id="IPR002201">
    <property type="entry name" value="Glyco_trans_9"/>
</dbReference>
<comment type="caution">
    <text evidence="4">The sequence shown here is derived from an EMBL/GenBank/DDBJ whole genome shotgun (WGS) entry which is preliminary data.</text>
</comment>
<keyword evidence="1" id="KW-0677">Repeat</keyword>
<dbReference type="Gene3D" id="3.40.50.2000">
    <property type="entry name" value="Glycogen Phosphorylase B"/>
    <property type="match status" value="1"/>
</dbReference>
<sequence length="495" mass="52714">MAATGAKAAARLLRRADILSERRRFAEALQACREALAADGGNAGIYRRIGGLSVVLDEPQAAVDALQIALELDPHDASALVNLGAALRALGQPAEAVRRLQQGLQIVQSPSAWFNLGIAYADVSRWEDAVACQRRVLQVAPGHVKASAALAIALLALGAASDAVAVVEGALATAPQAPRLHTILAQALLMRGDLARGWREFEWRWAVPENAGNRRHADLSPWLGEPIAGRRLLIHAEQGLGDTLQMCRYVPFIEGAGAVVLEVQPGLVRLLETLAAPAGTALQVVPRGAPLPPLDLQCPMMSLPLACASRVPDDIPREVPYLHAAGADVARWAALLPAGPGLKVGLCWSSGVRPDLVSRIIHARKSIPLELLAPLDTVAGCRFVSLQKGEVAADLPIALPGLDILDHSGLMTDFAQTAAAIRNLDLVITVDTAVAHLAGALGHPVWLLNRADADWRWSAAHRDAPWYPTLREFRQPVPGDWTSVVQRVARALAEL</sequence>
<feature type="repeat" description="TPR" evidence="3">
    <location>
        <begin position="43"/>
        <end position="76"/>
    </location>
</feature>
<organism evidence="4 5">
    <name type="scientific">Lichenicoccus roseus</name>
    <dbReference type="NCBI Taxonomy" id="2683649"/>
    <lineage>
        <taxon>Bacteria</taxon>
        <taxon>Pseudomonadati</taxon>
        <taxon>Pseudomonadota</taxon>
        <taxon>Alphaproteobacteria</taxon>
        <taxon>Acetobacterales</taxon>
        <taxon>Acetobacteraceae</taxon>
        <taxon>Lichenicoccus</taxon>
    </lineage>
</organism>
<name>A0A5R9J9U0_9PROT</name>
<dbReference type="OrthoDB" id="9778733at2"/>
<gene>
    <name evidence="4" type="ORF">FE263_13470</name>
</gene>
<evidence type="ECO:0000313" key="4">
    <source>
        <dbReference type="EMBL" id="TLU72126.1"/>
    </source>
</evidence>
<dbReference type="PROSITE" id="PS50005">
    <property type="entry name" value="TPR"/>
    <property type="match status" value="2"/>
</dbReference>
<evidence type="ECO:0000256" key="1">
    <source>
        <dbReference type="ARBA" id="ARBA00022737"/>
    </source>
</evidence>
<dbReference type="Proteomes" id="UP000305654">
    <property type="component" value="Unassembled WGS sequence"/>
</dbReference>
<evidence type="ECO:0000256" key="2">
    <source>
        <dbReference type="ARBA" id="ARBA00022803"/>
    </source>
</evidence>
<accession>A0A5R9J9U0</accession>
<dbReference type="PANTHER" id="PTHR45586">
    <property type="entry name" value="TPR REPEAT-CONTAINING PROTEIN PA4667"/>
    <property type="match status" value="1"/>
</dbReference>
<feature type="repeat" description="TPR" evidence="3">
    <location>
        <begin position="110"/>
        <end position="143"/>
    </location>
</feature>
<dbReference type="RefSeq" id="WP_138326532.1">
    <property type="nucleotide sequence ID" value="NZ_VCDI01000004.1"/>
</dbReference>
<dbReference type="InterPro" id="IPR019734">
    <property type="entry name" value="TPR_rpt"/>
</dbReference>
<evidence type="ECO:0000313" key="5">
    <source>
        <dbReference type="Proteomes" id="UP000305654"/>
    </source>
</evidence>
<dbReference type="PANTHER" id="PTHR45586:SF1">
    <property type="entry name" value="LIPOPOLYSACCHARIDE ASSEMBLY PROTEIN B"/>
    <property type="match status" value="1"/>
</dbReference>
<dbReference type="Pfam" id="PF01075">
    <property type="entry name" value="Glyco_transf_9"/>
    <property type="match status" value="1"/>
</dbReference>
<dbReference type="SUPFAM" id="SSF48452">
    <property type="entry name" value="TPR-like"/>
    <property type="match status" value="1"/>
</dbReference>
<evidence type="ECO:0000256" key="3">
    <source>
        <dbReference type="PROSITE-ProRule" id="PRU00339"/>
    </source>
</evidence>
<protein>
    <submittedName>
        <fullName evidence="4">Tetratricopeptide repeat protein</fullName>
    </submittedName>
</protein>
<dbReference type="Gene3D" id="1.25.40.10">
    <property type="entry name" value="Tetratricopeptide repeat domain"/>
    <property type="match status" value="2"/>
</dbReference>
<dbReference type="Pfam" id="PF14559">
    <property type="entry name" value="TPR_19"/>
    <property type="match status" value="2"/>
</dbReference>
<keyword evidence="2 3" id="KW-0802">TPR repeat</keyword>
<reference evidence="4 5" key="1">
    <citation type="submission" date="2019-05" db="EMBL/GenBank/DDBJ databases">
        <authorList>
            <person name="Pankratov T."/>
            <person name="Grouzdev D."/>
        </authorList>
    </citation>
    <scope>NUCLEOTIDE SEQUENCE [LARGE SCALE GENOMIC DNA]</scope>
    <source>
        <strain evidence="4 5">KEBCLARHB70R</strain>
    </source>
</reference>
<dbReference type="GO" id="GO:0016757">
    <property type="term" value="F:glycosyltransferase activity"/>
    <property type="evidence" value="ECO:0007669"/>
    <property type="project" value="InterPro"/>
</dbReference>
<dbReference type="AlphaFoldDB" id="A0A5R9J9U0"/>
<proteinExistence type="predicted"/>
<dbReference type="SUPFAM" id="SSF53756">
    <property type="entry name" value="UDP-Glycosyltransferase/glycogen phosphorylase"/>
    <property type="match status" value="1"/>
</dbReference>
<dbReference type="EMBL" id="VCDI01000004">
    <property type="protein sequence ID" value="TLU72126.1"/>
    <property type="molecule type" value="Genomic_DNA"/>
</dbReference>
<dbReference type="InterPro" id="IPR011990">
    <property type="entry name" value="TPR-like_helical_dom_sf"/>
</dbReference>
<keyword evidence="5" id="KW-1185">Reference proteome</keyword>